<dbReference type="Gene3D" id="1.25.40.10">
    <property type="entry name" value="Tetratricopeptide repeat domain"/>
    <property type="match status" value="1"/>
</dbReference>
<feature type="non-terminal residue" evidence="1">
    <location>
        <position position="1"/>
    </location>
</feature>
<accession>A0A3B1D2F6</accession>
<evidence type="ECO:0000313" key="1">
    <source>
        <dbReference type="EMBL" id="VAX29170.1"/>
    </source>
</evidence>
<protein>
    <submittedName>
        <fullName evidence="1">TPR domain protein, putative component of TonB system</fullName>
    </submittedName>
</protein>
<dbReference type="EMBL" id="UOGG01000077">
    <property type="protein sequence ID" value="VAX29170.1"/>
    <property type="molecule type" value="Genomic_DNA"/>
</dbReference>
<sequence>NHQRRWEDAIGQLNIVVHRDRNNAEAHGNLGWAYYNFKKGPPFKYLVIINLRKAVTLFTAQNMSAAARATQKVLDEATAKFGYQPLG</sequence>
<name>A0A3B1D2F6_9ZZZZ</name>
<dbReference type="AlphaFoldDB" id="A0A3B1D2F6"/>
<gene>
    <name evidence="1" type="ORF">MNBD_NITROSPINAE05-394</name>
</gene>
<dbReference type="InterPro" id="IPR011990">
    <property type="entry name" value="TPR-like_helical_dom_sf"/>
</dbReference>
<proteinExistence type="predicted"/>
<organism evidence="1">
    <name type="scientific">hydrothermal vent metagenome</name>
    <dbReference type="NCBI Taxonomy" id="652676"/>
    <lineage>
        <taxon>unclassified sequences</taxon>
        <taxon>metagenomes</taxon>
        <taxon>ecological metagenomes</taxon>
    </lineage>
</organism>
<dbReference type="SUPFAM" id="SSF48452">
    <property type="entry name" value="TPR-like"/>
    <property type="match status" value="1"/>
</dbReference>
<reference evidence="1" key="1">
    <citation type="submission" date="2018-06" db="EMBL/GenBank/DDBJ databases">
        <authorList>
            <person name="Zhirakovskaya E."/>
        </authorList>
    </citation>
    <scope>NUCLEOTIDE SEQUENCE</scope>
</reference>